<feature type="region of interest" description="Disordered" evidence="1">
    <location>
        <begin position="993"/>
        <end position="1021"/>
    </location>
</feature>
<evidence type="ECO:0000313" key="4">
    <source>
        <dbReference type="EMBL" id="ALG88025.1"/>
    </source>
</evidence>
<dbReference type="Pfam" id="PF18821">
    <property type="entry name" value="LPD7"/>
    <property type="match status" value="1"/>
</dbReference>
<keyword evidence="4" id="KW-0614">Plasmid</keyword>
<feature type="compositionally biased region" description="Basic and acidic residues" evidence="1">
    <location>
        <begin position="1003"/>
        <end position="1021"/>
    </location>
</feature>
<dbReference type="AlphaFoldDB" id="A0A0N9NK80"/>
<proteinExistence type="predicted"/>
<feature type="compositionally biased region" description="Basic and acidic residues" evidence="1">
    <location>
        <begin position="756"/>
        <end position="783"/>
    </location>
</feature>
<accession>A0A0N9NK80</accession>
<feature type="compositionally biased region" description="Polar residues" evidence="1">
    <location>
        <begin position="647"/>
        <end position="663"/>
    </location>
</feature>
<feature type="domain" description="DUF5710" evidence="3">
    <location>
        <begin position="8"/>
        <end position="60"/>
    </location>
</feature>
<feature type="region of interest" description="Disordered" evidence="1">
    <location>
        <begin position="633"/>
        <end position="665"/>
    </location>
</feature>
<evidence type="ECO:0000259" key="3">
    <source>
        <dbReference type="Pfam" id="PF18974"/>
    </source>
</evidence>
<dbReference type="InterPro" id="IPR043764">
    <property type="entry name" value="DUF5710"/>
</dbReference>
<dbReference type="Pfam" id="PF18974">
    <property type="entry name" value="DUF5710"/>
    <property type="match status" value="1"/>
</dbReference>
<geneLocation type="plasmid" evidence="4">
    <name>pASCH21</name>
</geneLocation>
<dbReference type="EMBL" id="KT315928">
    <property type="protein sequence ID" value="ALG88025.1"/>
    <property type="molecule type" value="Genomic_DNA"/>
</dbReference>
<organism evidence="4">
    <name type="scientific">Aeromonas sobria</name>
    <dbReference type="NCBI Taxonomy" id="646"/>
    <lineage>
        <taxon>Bacteria</taxon>
        <taxon>Pseudomonadati</taxon>
        <taxon>Pseudomonadota</taxon>
        <taxon>Gammaproteobacteria</taxon>
        <taxon>Aeromonadales</taxon>
        <taxon>Aeromonadaceae</taxon>
        <taxon>Aeromonas</taxon>
    </lineage>
</organism>
<evidence type="ECO:0000256" key="1">
    <source>
        <dbReference type="SAM" id="MobiDB-lite"/>
    </source>
</evidence>
<feature type="region of interest" description="Disordered" evidence="1">
    <location>
        <begin position="753"/>
        <end position="838"/>
    </location>
</feature>
<dbReference type="RefSeq" id="WP_011191319.1">
    <property type="nucleotide sequence ID" value="NZ_KT315928.1"/>
</dbReference>
<feature type="domain" description="Large polyvalent protein-associated" evidence="2">
    <location>
        <begin position="675"/>
        <end position="767"/>
    </location>
</feature>
<evidence type="ECO:0000259" key="2">
    <source>
        <dbReference type="Pfam" id="PF18821"/>
    </source>
</evidence>
<feature type="compositionally biased region" description="Low complexity" evidence="1">
    <location>
        <begin position="523"/>
        <end position="586"/>
    </location>
</feature>
<feature type="region of interest" description="Disordered" evidence="1">
    <location>
        <begin position="523"/>
        <end position="595"/>
    </location>
</feature>
<dbReference type="InterPro" id="IPR040677">
    <property type="entry name" value="LPD7"/>
</dbReference>
<reference evidence="4" key="1">
    <citation type="submission" date="2015-07" db="EMBL/GenBank/DDBJ databases">
        <title>Complete sequences of IncU plasmids harbouring quinolone resistance genes qnrS2 and aac(6')-Ib-cr in Aeromonas spp. from ornamental fish.</title>
        <authorList>
            <person name="Dolejska M."/>
            <person name="Dobiasova H."/>
        </authorList>
    </citation>
    <scope>NUCLEOTIDE SEQUENCE</scope>
    <source>
        <strain evidence="4">ASCH21</strain>
        <plasmid evidence="4">pASCH21</plasmid>
    </source>
</reference>
<name>A0A0N9NK80_AERSO</name>
<sequence>MANIAQEKTYLAIPFEERKDAFRAAGKLPDGKNALGLDEDSKLWFANPGADLDKLKKWIPDTTRRAEQGETDPVIEFGQALEDAGFILDGEPQMDGKKHRVSTVDDRGGQKSGVYVGYLDGVPAGWYQDHRIHSEPQKWKATGNRIDPEAQAHLKAVAAQRKIERDQAQARQYDHNAHRSQQAASLMPDANGQEQYLVNKGVKAFPGVKTDKRGRVVIPLQNEKDEVRTLQRISGNGFKSLKKNGQKSGSYFVVGGELKNGDPILYAEGYSTSATISEATGRPVVMTVDAGNMPTVAAKLLEKYPDSQHVFLADDDRKNTANKGKEKAEQAATITNGIAQTPIFNNQEIEKGFSDFNDLGQSRGLEVVREQVEATLNKVATVDKVEENTGPVITDKFEREIDTALSNSEDNQKLGILRDDQGRFWDGQEFGDLEDAKRYEPVEALKVAVHVSRQYESELEGSHIYIRAVEQDEPSDSDGVHVVNTDQAMNWPHLEAAYKRGFGLNLDRDEALAITARSPAAALDNQEQAAAPAAALDNQEQAAAPAAALDNQEQAAAPAAALDNQEQAAAPAAALDNQEQAAAPAATLDNQEPEENAVEPFIERKIETADADVRAWLTNSRQPIGELIEEDERKAQHRPQAEGEFSSEPSQTPKGQASNSDFEATTFKPIVPEKVAKSYIEVDGKYYFGNRPDSLAFVDKGAKLQTKLSSEQVAASMVDIAEARGWTELQLSGTEDFRRAAWLEAASRGLASRGYKPKEEDLARLKKLTNDRTSNEIEPREQADVVPPAAKGKEQPTNQDKQQGQQAAQSPQMAKAAAATATADKQQPEAAAPAQEVNRLAGKLVEHGKAPYEHNPDNNGSYFVTLENADGQQSTTWGVGLEKAIEESQAEAGQHVELENLGRKPVQVEKQIKDEKGNVTGTKTVNSYRNEWAVKAEAIRDSSRDAKELVKEHPDLINEITAVKLAEKFAAANLSAVDQARFMERVRGQVADNVSTGQQAPELKIREETTIERTKETENER</sequence>
<feature type="compositionally biased region" description="Low complexity" evidence="1">
    <location>
        <begin position="799"/>
        <end position="836"/>
    </location>
</feature>
<protein>
    <submittedName>
        <fullName evidence="4">TraC4</fullName>
    </submittedName>
</protein>